<dbReference type="Proteomes" id="UP000299102">
    <property type="component" value="Unassembled WGS sequence"/>
</dbReference>
<organism evidence="2 3">
    <name type="scientific">Eumeta variegata</name>
    <name type="common">Bagworm moth</name>
    <name type="synonym">Eumeta japonica</name>
    <dbReference type="NCBI Taxonomy" id="151549"/>
    <lineage>
        <taxon>Eukaryota</taxon>
        <taxon>Metazoa</taxon>
        <taxon>Ecdysozoa</taxon>
        <taxon>Arthropoda</taxon>
        <taxon>Hexapoda</taxon>
        <taxon>Insecta</taxon>
        <taxon>Pterygota</taxon>
        <taxon>Neoptera</taxon>
        <taxon>Endopterygota</taxon>
        <taxon>Lepidoptera</taxon>
        <taxon>Glossata</taxon>
        <taxon>Ditrysia</taxon>
        <taxon>Tineoidea</taxon>
        <taxon>Psychidae</taxon>
        <taxon>Oiketicinae</taxon>
        <taxon>Eumeta</taxon>
    </lineage>
</organism>
<dbReference type="SUPFAM" id="SSF88723">
    <property type="entry name" value="PIN domain-like"/>
    <property type="match status" value="1"/>
</dbReference>
<evidence type="ECO:0000313" key="3">
    <source>
        <dbReference type="Proteomes" id="UP000299102"/>
    </source>
</evidence>
<keyword evidence="3" id="KW-1185">Reference proteome</keyword>
<dbReference type="InterPro" id="IPR026832">
    <property type="entry name" value="Asteroid"/>
</dbReference>
<accession>A0A4C1SVM7</accession>
<dbReference type="InterPro" id="IPR029060">
    <property type="entry name" value="PIN-like_dom_sf"/>
</dbReference>
<name>A0A4C1SVM7_EUMVA</name>
<evidence type="ECO:0000256" key="1">
    <source>
        <dbReference type="ARBA" id="ARBA00007398"/>
    </source>
</evidence>
<reference evidence="2 3" key="1">
    <citation type="journal article" date="2019" name="Commun. Biol.">
        <title>The bagworm genome reveals a unique fibroin gene that provides high tensile strength.</title>
        <authorList>
            <person name="Kono N."/>
            <person name="Nakamura H."/>
            <person name="Ohtoshi R."/>
            <person name="Tomita M."/>
            <person name="Numata K."/>
            <person name="Arakawa K."/>
        </authorList>
    </citation>
    <scope>NUCLEOTIDE SEQUENCE [LARGE SCALE GENOMIC DNA]</scope>
</reference>
<gene>
    <name evidence="2" type="primary">ASTE1</name>
    <name evidence="2" type="ORF">EVAR_3615_1</name>
</gene>
<comment type="caution">
    <text evidence="2">The sequence shown here is derived from an EMBL/GenBank/DDBJ whole genome shotgun (WGS) entry which is preliminary data.</text>
</comment>
<dbReference type="PANTHER" id="PTHR15665:SF1">
    <property type="entry name" value="PROTEIN ASTEROID HOMOLOG 1"/>
    <property type="match status" value="1"/>
</dbReference>
<dbReference type="OrthoDB" id="6617942at2759"/>
<proteinExistence type="inferred from homology"/>
<evidence type="ECO:0000313" key="2">
    <source>
        <dbReference type="EMBL" id="GBP06283.1"/>
    </source>
</evidence>
<comment type="similarity">
    <text evidence="1">Belongs to the asteroid family.</text>
</comment>
<dbReference type="EMBL" id="BGZK01000021">
    <property type="protein sequence ID" value="GBP06283.1"/>
    <property type="molecule type" value="Genomic_DNA"/>
</dbReference>
<sequence>MVQGFATYIEKSGSTQEYLLENCTVVFDAQNFFYVQYTKSGLPRLTGGEYHKYAYYLRNVLQSFKLNNVKCYFVFKGGHSSGTDIEHRIAKFSDQVRDTVEMKNKSCDPILARNVACQVLDKLGMRYAVSEYESKRDVVDLAMALQCPIISSDVEFCFYPVDYISYKTIVFEENKLKCKIYRLKYFLEQHKIDENDFAVFGTMLDQYIFPYTFFNHRLPELKRINFKYNISTVLSWLKSNGEVFRENVLKSIDGKEADKFVRNEKLLKERLFYEGRKTFLVTYALSEKVDFNGDSLWFAKGVCLGRIAVCYVNLVKNHVLFGSWEVEDINSEDSLVLSLKIIRYAYDLLTNYEGSSFTFIRRVGTGVKKEEVTKDLSIDKPEIVVVDVFKNGWTGFSMLFDLFLKSESLDLVELEEVPSDARILMASLVYFSRRSPKGLHLTYSVLLCYLLLNLSSFNDTPKNMEKYFEASEDELRKCLDRETLHPLIQFQRCLEHMNYLNTLCATKASQTVRRDIVPGASHVDATKSSEPQGTLGSAVRIVTNILKTQKLIFSIMSNNRQPQKCPIFGTIEDIKENVLPTYHDLMKCYEWNRLQRPLQWIICMLHLNELPLRHLFDYLDGKTSGPSTYNGPIGKLLDKCETRAVVEFESIPVYTPVWFQIKTHSSCKDGSRHLWKLIESSRFLSSELKAVIDPVIQRNAYFAHPENLLLAMLTDEEKHIRELAARRILKARSSPSTGKLPRTFEVPELNFDAKSYIDLINWQETNFDPLF</sequence>
<protein>
    <submittedName>
        <fullName evidence="2">Protein asteroid homolog 1</fullName>
    </submittedName>
</protein>
<dbReference type="AlphaFoldDB" id="A0A4C1SVM7"/>
<dbReference type="Gene3D" id="3.40.50.1010">
    <property type="entry name" value="5'-nuclease"/>
    <property type="match status" value="1"/>
</dbReference>
<dbReference type="PANTHER" id="PTHR15665">
    <property type="entry name" value="ASTEROID PROTEIN"/>
    <property type="match status" value="1"/>
</dbReference>